<comment type="caution">
    <text evidence="1">The sequence shown here is derived from an EMBL/GenBank/DDBJ whole genome shotgun (WGS) entry which is preliminary data.</text>
</comment>
<sequence>MKTRILYTTRNQKAILEENRLHENNSYLKHIYEDEVLKKTELWVREQLDSITLYPGREEKASDEEILLAHAFLRSVRIIRIENTGAYQFVRDRQYKNFLLSKEEIYLSYFDSRKIASYTVTQYGTEQKKYIHLKDGGYREFTYSDGRKPYLGEESFIKNISEVLTENNSSVSPDYYLEFSPFFPSGEELKQKTVRYFSFYEEKEITFQEAFFEREFIKKVYIQDQLQRIDTFKRLEMNQREYFIDDHQPFKRSKEDLNYLIDVHYLREEKNGFKKWEIIRYKKNETEVDKREIWVMDTQGKRIFYRELDGSTGNIILTRKFPHFPGSVSSLSTYFEYNAEGKLTTEGVDLYDDWDGDYYSVDQMHQDGFFESEYGRYFVSADPEIPEVSQPVTVTVYKNHLDEEIPEKDIKGLYEYSEETYEGKRLIRRRKYTAYSGKDLKEQKYITLTSSYDDDLKEVPDLETFHDNSDKIYYNRRTVNHYILYDFITRDYWEGRNAEFSGTVVYDNYYRTVSEIVYDAASEQLISGSKTLYGQVSPLLGRKYITVNFNRHGQVESYTDNRFIFPEHHSKEKFDNKHFGSGPLSQDYYKNLKDLVPENPAFPYYDFTISKMLYGNETGTESEMTLLISDSKIKIAAEEYVTYHFLSNEESLEDYLRAVPDLGVRSQMYFYNISKQKNMIETDFSGLGIKARFSIDLNTREIACHSIESSVKDVSFRKVMSGKVTDLYLFYTGERKIFVNFYSELLIDLLLKA</sequence>
<dbReference type="EMBL" id="MAYG01000023">
    <property type="protein sequence ID" value="OCA70065.1"/>
    <property type="molecule type" value="Genomic_DNA"/>
</dbReference>
<reference evidence="2" key="1">
    <citation type="submission" date="2016-07" db="EMBL/GenBank/DDBJ databases">
        <authorList>
            <person name="Florea S."/>
            <person name="Webb J.S."/>
            <person name="Jaromczyk J."/>
            <person name="Schardl C.L."/>
        </authorList>
    </citation>
    <scope>NUCLEOTIDE SEQUENCE [LARGE SCALE GENOMIC DNA]</scope>
    <source>
        <strain evidence="2">CC-VM-7</strain>
    </source>
</reference>
<protein>
    <submittedName>
        <fullName evidence="1">Uncharacterized protein</fullName>
    </submittedName>
</protein>
<dbReference type="STRING" id="651561.BBI00_19645"/>
<dbReference type="OrthoDB" id="1236024at2"/>
<evidence type="ECO:0000313" key="1">
    <source>
        <dbReference type="EMBL" id="OCA70065.1"/>
    </source>
</evidence>
<name>A0A1B8ZEP0_9FLAO</name>
<organism evidence="1 2">
    <name type="scientific">Chryseobacterium arthrosphaerae</name>
    <dbReference type="NCBI Taxonomy" id="651561"/>
    <lineage>
        <taxon>Bacteria</taxon>
        <taxon>Pseudomonadati</taxon>
        <taxon>Bacteroidota</taxon>
        <taxon>Flavobacteriia</taxon>
        <taxon>Flavobacteriales</taxon>
        <taxon>Weeksellaceae</taxon>
        <taxon>Chryseobacterium group</taxon>
        <taxon>Chryseobacterium</taxon>
    </lineage>
</organism>
<gene>
    <name evidence="1" type="ORF">BBI00_19645</name>
</gene>
<dbReference type="Proteomes" id="UP000093432">
    <property type="component" value="Unassembled WGS sequence"/>
</dbReference>
<proteinExistence type="predicted"/>
<dbReference type="AlphaFoldDB" id="A0A1B8ZEP0"/>
<dbReference type="RefSeq" id="WP_065400561.1">
    <property type="nucleotide sequence ID" value="NZ_MAYG01000023.1"/>
</dbReference>
<evidence type="ECO:0000313" key="2">
    <source>
        <dbReference type="Proteomes" id="UP000093432"/>
    </source>
</evidence>
<accession>A0A1B8ZEP0</accession>